<comment type="cofactor">
    <cofactor evidence="1">
        <name>Mn(2+)</name>
        <dbReference type="ChEBI" id="CHEBI:29035"/>
    </cofactor>
</comment>
<dbReference type="Proteomes" id="UP000237968">
    <property type="component" value="Unassembled WGS sequence"/>
</dbReference>
<dbReference type="GO" id="GO:0004519">
    <property type="term" value="F:endonuclease activity"/>
    <property type="evidence" value="ECO:0007669"/>
    <property type="project" value="UniProtKB-KW"/>
</dbReference>
<evidence type="ECO:0000256" key="3">
    <source>
        <dbReference type="ARBA" id="ARBA00022722"/>
    </source>
</evidence>
<dbReference type="AlphaFoldDB" id="A0A2S9YCK1"/>
<dbReference type="PANTHER" id="PTHR15822:SF4">
    <property type="entry name" value="TYROSYL-DNA PHOSPHODIESTERASE 2"/>
    <property type="match status" value="1"/>
</dbReference>
<keyword evidence="5" id="KW-0227">DNA damage</keyword>
<keyword evidence="10" id="KW-0255">Endonuclease</keyword>
<dbReference type="Gene3D" id="3.60.10.10">
    <property type="entry name" value="Endonuclease/exonuclease/phosphatase"/>
    <property type="match status" value="1"/>
</dbReference>
<dbReference type="GO" id="GO:0046872">
    <property type="term" value="F:metal ion binding"/>
    <property type="evidence" value="ECO:0007669"/>
    <property type="project" value="UniProtKB-KW"/>
</dbReference>
<dbReference type="InterPro" id="IPR020847">
    <property type="entry name" value="AP_endonuclease_F1_BS"/>
</dbReference>
<dbReference type="GO" id="GO:0003677">
    <property type="term" value="F:DNA binding"/>
    <property type="evidence" value="ECO:0007669"/>
    <property type="project" value="InterPro"/>
</dbReference>
<keyword evidence="6" id="KW-0378">Hydrolase</keyword>
<organism evidence="10 11">
    <name type="scientific">Enhygromyxa salina</name>
    <dbReference type="NCBI Taxonomy" id="215803"/>
    <lineage>
        <taxon>Bacteria</taxon>
        <taxon>Pseudomonadati</taxon>
        <taxon>Myxococcota</taxon>
        <taxon>Polyangia</taxon>
        <taxon>Nannocystales</taxon>
        <taxon>Nannocystaceae</taxon>
        <taxon>Enhygromyxa</taxon>
    </lineage>
</organism>
<comment type="caution">
    <text evidence="10">The sequence shown here is derived from an EMBL/GenBank/DDBJ whole genome shotgun (WGS) entry which is preliminary data.</text>
</comment>
<keyword evidence="4" id="KW-0479">Metal-binding</keyword>
<evidence type="ECO:0000256" key="2">
    <source>
        <dbReference type="ARBA" id="ARBA00001946"/>
    </source>
</evidence>
<sequence length="332" mass="36723">MAAKRKRKRRLSKRKRAKRRRIAAVLATLIAGLVWAWIGSNMRALTGLAGAGPPRRGDAVRVVSWNLANFRGHASGHDLTRMREVIEALDPDVIAVQEIKDPEALAALLPGWELRLSAKGGRGHQLLGVAWRPERVELLDSAEHPELSIGGRVRPALSAYLRARDGGPDFWLVIVHLKAMPDSVEVRRKQWPKLVDIAADTQTRDGDLIVVGDFNTTGPPGGGRRGPAIEQLELSEALAPAGLRRLTNATGCTAYYDGRRRDAWKEPSEIDLVWVRELDESLDVDAQVHSGTHCASERCGDFRSTEAYPLHDYESVSDHCPVVVDLRRTDDD</sequence>
<dbReference type="EMBL" id="PVNK01000110">
    <property type="protein sequence ID" value="PRQ02848.1"/>
    <property type="molecule type" value="Genomic_DNA"/>
</dbReference>
<reference evidence="10 11" key="1">
    <citation type="submission" date="2018-03" db="EMBL/GenBank/DDBJ databases">
        <title>Draft Genome Sequences of the Obligatory Marine Myxobacteria Enhygromyxa salina SWB005.</title>
        <authorList>
            <person name="Poehlein A."/>
            <person name="Moghaddam J.A."/>
            <person name="Harms H."/>
            <person name="Alanjari M."/>
            <person name="Koenig G.M."/>
            <person name="Daniel R."/>
            <person name="Schaeberle T.F."/>
        </authorList>
    </citation>
    <scope>NUCLEOTIDE SEQUENCE [LARGE SCALE GENOMIC DNA]</scope>
    <source>
        <strain evidence="10 11">SWB005</strain>
    </source>
</reference>
<dbReference type="InterPro" id="IPR036691">
    <property type="entry name" value="Endo/exonu/phosph_ase_sf"/>
</dbReference>
<accession>A0A2S9YCK1</accession>
<dbReference type="PROSITE" id="PS00726">
    <property type="entry name" value="AP_NUCLEASE_F1_1"/>
    <property type="match status" value="1"/>
</dbReference>
<dbReference type="OrthoDB" id="9813425at2"/>
<evidence type="ECO:0000256" key="6">
    <source>
        <dbReference type="ARBA" id="ARBA00022801"/>
    </source>
</evidence>
<dbReference type="InterPro" id="IPR005135">
    <property type="entry name" value="Endo/exonuclease/phosphatase"/>
</dbReference>
<dbReference type="InterPro" id="IPR051547">
    <property type="entry name" value="TDP2-like"/>
</dbReference>
<comment type="cofactor">
    <cofactor evidence="2">
        <name>Mg(2+)</name>
        <dbReference type="ChEBI" id="CHEBI:18420"/>
    </cofactor>
</comment>
<dbReference type="Pfam" id="PF03372">
    <property type="entry name" value="Exo_endo_phos"/>
    <property type="match status" value="1"/>
</dbReference>
<dbReference type="SUPFAM" id="SSF56219">
    <property type="entry name" value="DNase I-like"/>
    <property type="match status" value="1"/>
</dbReference>
<evidence type="ECO:0000256" key="5">
    <source>
        <dbReference type="ARBA" id="ARBA00022763"/>
    </source>
</evidence>
<evidence type="ECO:0000313" key="10">
    <source>
        <dbReference type="EMBL" id="PRQ02848.1"/>
    </source>
</evidence>
<name>A0A2S9YCK1_9BACT</name>
<evidence type="ECO:0000256" key="4">
    <source>
        <dbReference type="ARBA" id="ARBA00022723"/>
    </source>
</evidence>
<dbReference type="GO" id="GO:0006281">
    <property type="term" value="P:DNA repair"/>
    <property type="evidence" value="ECO:0007669"/>
    <property type="project" value="UniProtKB-KW"/>
</dbReference>
<evidence type="ECO:0000259" key="9">
    <source>
        <dbReference type="Pfam" id="PF03372"/>
    </source>
</evidence>
<keyword evidence="10" id="KW-0269">Exonuclease</keyword>
<evidence type="ECO:0000256" key="7">
    <source>
        <dbReference type="ARBA" id="ARBA00022842"/>
    </source>
</evidence>
<protein>
    <submittedName>
        <fullName evidence="10">Endonuclease/Exonuclease/phosphatase family protein</fullName>
    </submittedName>
</protein>
<dbReference type="PANTHER" id="PTHR15822">
    <property type="entry name" value="TRAF AND TNF RECEPTOR-ASSOCIATED PROTEIN"/>
    <property type="match status" value="1"/>
</dbReference>
<feature type="domain" description="Endonuclease/exonuclease/phosphatase" evidence="9">
    <location>
        <begin position="63"/>
        <end position="319"/>
    </location>
</feature>
<evidence type="ECO:0000256" key="1">
    <source>
        <dbReference type="ARBA" id="ARBA00001936"/>
    </source>
</evidence>
<dbReference type="GO" id="GO:0004527">
    <property type="term" value="F:exonuclease activity"/>
    <property type="evidence" value="ECO:0007669"/>
    <property type="project" value="UniProtKB-KW"/>
</dbReference>
<evidence type="ECO:0000256" key="8">
    <source>
        <dbReference type="ARBA" id="ARBA00023204"/>
    </source>
</evidence>
<evidence type="ECO:0000313" key="11">
    <source>
        <dbReference type="Proteomes" id="UP000237968"/>
    </source>
</evidence>
<keyword evidence="3" id="KW-0540">Nuclease</keyword>
<dbReference type="RefSeq" id="WP_106391459.1">
    <property type="nucleotide sequence ID" value="NZ_PVNK01000110.1"/>
</dbReference>
<gene>
    <name evidence="10" type="ORF">ENSA5_20250</name>
</gene>
<keyword evidence="8" id="KW-0234">DNA repair</keyword>
<keyword evidence="11" id="KW-1185">Reference proteome</keyword>
<keyword evidence="7" id="KW-0460">Magnesium</keyword>
<proteinExistence type="predicted"/>